<protein>
    <submittedName>
        <fullName evidence="3">Collagen-like protein</fullName>
    </submittedName>
</protein>
<reference evidence="4" key="1">
    <citation type="submission" date="2024-04" db="EMBL/GenBank/DDBJ databases">
        <title>Phylogenomic analyses of a clade within the roseobacter group suggest taxonomic reassignments of species of the genera Aestuariivita, Citreicella, Loktanella, Nautella, Pelagibaca, Ruegeria, Thalassobius, Thiobacimonas and Tropicibacter, and the proposal o.</title>
        <authorList>
            <person name="Jeon C.O."/>
        </authorList>
    </citation>
    <scope>NUCLEOTIDE SEQUENCE [LARGE SCALE GENOMIC DNA]</scope>
    <source>
        <strain evidence="4">BS5-3</strain>
    </source>
</reference>
<dbReference type="RefSeq" id="WP_341368334.1">
    <property type="nucleotide sequence ID" value="NZ_CP150951.2"/>
</dbReference>
<keyword evidence="4" id="KW-1185">Reference proteome</keyword>
<gene>
    <name evidence="3" type="ORF">AABB29_06200</name>
</gene>
<dbReference type="Gene3D" id="1.20.5.320">
    <property type="entry name" value="6-Phosphogluconate Dehydrogenase, domain 3"/>
    <property type="match status" value="1"/>
</dbReference>
<evidence type="ECO:0000313" key="4">
    <source>
        <dbReference type="Proteomes" id="UP001440612"/>
    </source>
</evidence>
<evidence type="ECO:0000256" key="1">
    <source>
        <dbReference type="SAM" id="Coils"/>
    </source>
</evidence>
<proteinExistence type="predicted"/>
<feature type="coiled-coil region" evidence="1">
    <location>
        <begin position="38"/>
        <end position="72"/>
    </location>
</feature>
<feature type="region of interest" description="Disordered" evidence="2">
    <location>
        <begin position="121"/>
        <end position="149"/>
    </location>
</feature>
<feature type="compositionally biased region" description="Low complexity" evidence="2">
    <location>
        <begin position="129"/>
        <end position="149"/>
    </location>
</feature>
<dbReference type="Proteomes" id="UP001440612">
    <property type="component" value="Chromosome"/>
</dbReference>
<evidence type="ECO:0000256" key="2">
    <source>
        <dbReference type="SAM" id="MobiDB-lite"/>
    </source>
</evidence>
<dbReference type="EMBL" id="CP150951">
    <property type="protein sequence ID" value="WZC50228.1"/>
    <property type="molecule type" value="Genomic_DNA"/>
</dbReference>
<keyword evidence="1" id="KW-0175">Coiled coil</keyword>
<sequence length="295" mass="31966">MSVERIATLTAVGVSALALLYTYIDGERDNSRSNDISFSEYASKISRLESNQERLTERLIESTAEVERLEAMLASLPPPTDFDQLDGLLARIADLERRPAAATADIDVSDVADALFENYGDALRGDTGPRGPQGEQGPQGDQGPAGEATGTTTAVALASPEVREQFIFDSEFETKRIGDLQVDLVGCFNGGGSVSCEFQVEALTSDIVEVSFRSIDFQIALETSEWHESNRVRLLNRTATSHSTLRHDFIPNLPVRVFADFQGAETNGSGLPIVEFCTTGCNTKTSWNSVAFSGQ</sequence>
<accession>A0ABZ2V9Y8</accession>
<organism evidence="3 4">
    <name type="scientific">Yoonia phaeophyticola</name>
    <dbReference type="NCBI Taxonomy" id="3137369"/>
    <lineage>
        <taxon>Bacteria</taxon>
        <taxon>Pseudomonadati</taxon>
        <taxon>Pseudomonadota</taxon>
        <taxon>Alphaproteobacteria</taxon>
        <taxon>Rhodobacterales</taxon>
        <taxon>Paracoccaceae</taxon>
        <taxon>Yoonia</taxon>
    </lineage>
</organism>
<name>A0ABZ2V9Y8_9RHOB</name>
<evidence type="ECO:0000313" key="3">
    <source>
        <dbReference type="EMBL" id="WZC50228.1"/>
    </source>
</evidence>